<reference evidence="2 3" key="1">
    <citation type="submission" date="2006-12" db="EMBL/GenBank/DDBJ databases">
        <title>Complete sequence of Acidovorax avenae subsp. citrulli AAC00-1.</title>
        <authorList>
            <consortium name="US DOE Joint Genome Institute"/>
            <person name="Copeland A."/>
            <person name="Lucas S."/>
            <person name="Lapidus A."/>
            <person name="Barry K."/>
            <person name="Detter J.C."/>
            <person name="Glavina del Rio T."/>
            <person name="Dalin E."/>
            <person name="Tice H."/>
            <person name="Pitluck S."/>
            <person name="Kiss H."/>
            <person name="Brettin T."/>
            <person name="Bruce D."/>
            <person name="Han C."/>
            <person name="Tapia R."/>
            <person name="Gilna P."/>
            <person name="Schmutz J."/>
            <person name="Larimer F."/>
            <person name="Land M."/>
            <person name="Hauser L."/>
            <person name="Kyrpides N."/>
            <person name="Kim E."/>
            <person name="Stahl D."/>
            <person name="Richardson P."/>
        </authorList>
    </citation>
    <scope>NUCLEOTIDE SEQUENCE [LARGE SCALE GENOMIC DNA]</scope>
    <source>
        <strain evidence="2 3">AAC00-1</strain>
    </source>
</reference>
<proteinExistence type="predicted"/>
<accession>A1TJC9</accession>
<dbReference type="EMBL" id="CP000512">
    <property type="protein sequence ID" value="ABM31067.1"/>
    <property type="molecule type" value="Genomic_DNA"/>
</dbReference>
<dbReference type="STRING" id="397945.Aave_0460"/>
<evidence type="ECO:0000313" key="2">
    <source>
        <dbReference type="EMBL" id="ABM31067.1"/>
    </source>
</evidence>
<feature type="region of interest" description="Disordered" evidence="1">
    <location>
        <begin position="139"/>
        <end position="163"/>
    </location>
</feature>
<feature type="compositionally biased region" description="Low complexity" evidence="1">
    <location>
        <begin position="142"/>
        <end position="154"/>
    </location>
</feature>
<gene>
    <name evidence="2" type="ordered locus">Aave_0460</name>
</gene>
<dbReference type="OrthoDB" id="8812060at2"/>
<protein>
    <submittedName>
        <fullName evidence="2">Uncharacterized protein</fullName>
    </submittedName>
</protein>
<evidence type="ECO:0000313" key="3">
    <source>
        <dbReference type="Proteomes" id="UP000002596"/>
    </source>
</evidence>
<organism evidence="2 3">
    <name type="scientific">Paracidovorax citrulli (strain AAC00-1)</name>
    <name type="common">Acidovorax citrulli</name>
    <dbReference type="NCBI Taxonomy" id="397945"/>
    <lineage>
        <taxon>Bacteria</taxon>
        <taxon>Pseudomonadati</taxon>
        <taxon>Pseudomonadota</taxon>
        <taxon>Betaproteobacteria</taxon>
        <taxon>Burkholderiales</taxon>
        <taxon>Comamonadaceae</taxon>
        <taxon>Paracidovorax</taxon>
    </lineage>
</organism>
<dbReference type="HOGENOM" id="CLU_1623571_0_0_4"/>
<sequence>MNAPLDLSNHSPVPAQEFEASPALQALVCDAALVLGASAGQAQEAARTGRLELERHTVAVTADAGEETLLLSVDLGPSYLAEPGRAQAALVANMHLFVKAGVTFARGLAGPVLVGRWPAADAPALANGVRQMGAIAQGFQVPGSSGASPSPSQPLRGASEPQE</sequence>
<dbReference type="AlphaFoldDB" id="A1TJC9"/>
<dbReference type="RefSeq" id="WP_011793643.1">
    <property type="nucleotide sequence ID" value="NC_008752.1"/>
</dbReference>
<dbReference type="Proteomes" id="UP000002596">
    <property type="component" value="Chromosome"/>
</dbReference>
<evidence type="ECO:0000256" key="1">
    <source>
        <dbReference type="SAM" id="MobiDB-lite"/>
    </source>
</evidence>
<name>A1TJC9_PARC0</name>
<dbReference type="KEGG" id="aav:Aave_0460"/>
<dbReference type="eggNOG" id="ENOG502ZIV0">
    <property type="taxonomic scope" value="Bacteria"/>
</dbReference>